<sequence length="173" mass="19023">MHSFFIKAIRLVATTGIVLSLTVAGRVVSAQDHDHGHEHGASSGAPSALALNQGRKWPTDASLRQGMSQIRNAMEEPMPAIYAGKGDTAHFEIRAKRVNEQIAFMVQNCKLDKDADTMLHLVLAEIIAGAEAMEGKNKKLDRRGGAVKVIHALENYNRYFDHPGWRPLNPGKF</sequence>
<accession>S6AC44</accession>
<dbReference type="Proteomes" id="UP000015559">
    <property type="component" value="Chromosome"/>
</dbReference>
<dbReference type="OrthoDB" id="6933865at2"/>
<dbReference type="RefSeq" id="WP_009205797.1">
    <property type="nucleotide sequence ID" value="NC_022357.1"/>
</dbReference>
<evidence type="ECO:0000313" key="2">
    <source>
        <dbReference type="Proteomes" id="UP000015559"/>
    </source>
</evidence>
<evidence type="ECO:0000313" key="1">
    <source>
        <dbReference type="EMBL" id="BAN35248.1"/>
    </source>
</evidence>
<keyword evidence="2" id="KW-1185">Reference proteome</keyword>
<dbReference type="HOGENOM" id="CLU_109693_0_0_4"/>
<dbReference type="AlphaFoldDB" id="S6AC44"/>
<name>S6AC44_SULDS</name>
<protein>
    <recommendedName>
        <fullName evidence="3">DnrO protein</fullName>
    </recommendedName>
</protein>
<dbReference type="STRING" id="1163617.SCD_n01425"/>
<dbReference type="EMBL" id="AP013066">
    <property type="protein sequence ID" value="BAN35248.1"/>
    <property type="molecule type" value="Genomic_DNA"/>
</dbReference>
<organism evidence="1 2">
    <name type="scientific">Sulfuricella denitrificans (strain DSM 22764 / NBRC 105220 / skB26)</name>
    <dbReference type="NCBI Taxonomy" id="1163617"/>
    <lineage>
        <taxon>Bacteria</taxon>
        <taxon>Pseudomonadati</taxon>
        <taxon>Pseudomonadota</taxon>
        <taxon>Betaproteobacteria</taxon>
        <taxon>Nitrosomonadales</taxon>
        <taxon>Sulfuricellaceae</taxon>
        <taxon>Sulfuricella</taxon>
    </lineage>
</organism>
<dbReference type="KEGG" id="sdr:SCD_n01425"/>
<dbReference type="eggNOG" id="ENOG5032SD0">
    <property type="taxonomic scope" value="Bacteria"/>
</dbReference>
<evidence type="ECO:0008006" key="3">
    <source>
        <dbReference type="Google" id="ProtNLM"/>
    </source>
</evidence>
<reference evidence="1 2" key="1">
    <citation type="journal article" date="2012" name="Appl. Environ. Microbiol.">
        <title>Draft genome sequence of a psychrotolerant sulfur-oxidizing bacterium, Sulfuricella denitrificans skB26, and proteomic insights into cold adaptation.</title>
        <authorList>
            <person name="Watanabe T."/>
            <person name="Kojima H."/>
            <person name="Fukui M."/>
        </authorList>
    </citation>
    <scope>NUCLEOTIDE SEQUENCE [LARGE SCALE GENOMIC DNA]</scope>
    <source>
        <strain evidence="2">skB26</strain>
    </source>
</reference>
<gene>
    <name evidence="1" type="ORF">SCD_n01425</name>
</gene>
<proteinExistence type="predicted"/>